<dbReference type="NCBIfam" id="TIGR00726">
    <property type="entry name" value="peptidoglycan editing factor PgeF"/>
    <property type="match status" value="1"/>
</dbReference>
<dbReference type="EMBL" id="CP016808">
    <property type="protein sequence ID" value="ANY69940.1"/>
    <property type="molecule type" value="Genomic_DNA"/>
</dbReference>
<comment type="catalytic activity">
    <reaction evidence="1">
        <text>inosine + phosphate = alpha-D-ribose 1-phosphate + hypoxanthine</text>
        <dbReference type="Rhea" id="RHEA:27646"/>
        <dbReference type="ChEBI" id="CHEBI:17368"/>
        <dbReference type="ChEBI" id="CHEBI:17596"/>
        <dbReference type="ChEBI" id="CHEBI:43474"/>
        <dbReference type="ChEBI" id="CHEBI:57720"/>
        <dbReference type="EC" id="2.4.2.1"/>
    </reaction>
    <physiologicalReaction direction="left-to-right" evidence="1">
        <dbReference type="Rhea" id="RHEA:27647"/>
    </physiologicalReaction>
</comment>
<organism evidence="13">
    <name type="scientific">Paenibacillus sp. BIHB 4019</name>
    <dbReference type="NCBI Taxonomy" id="1870819"/>
    <lineage>
        <taxon>Bacteria</taxon>
        <taxon>Bacillati</taxon>
        <taxon>Bacillota</taxon>
        <taxon>Bacilli</taxon>
        <taxon>Bacillales</taxon>
        <taxon>Paenibacillaceae</taxon>
        <taxon>Paenibacillus</taxon>
    </lineage>
</organism>
<comment type="catalytic activity">
    <reaction evidence="11">
        <text>S-methyl-5'-thioadenosine + phosphate = 5-(methylsulfanyl)-alpha-D-ribose 1-phosphate + adenine</text>
        <dbReference type="Rhea" id="RHEA:11852"/>
        <dbReference type="ChEBI" id="CHEBI:16708"/>
        <dbReference type="ChEBI" id="CHEBI:17509"/>
        <dbReference type="ChEBI" id="CHEBI:43474"/>
        <dbReference type="ChEBI" id="CHEBI:58533"/>
        <dbReference type="EC" id="2.4.2.28"/>
    </reaction>
    <physiologicalReaction direction="left-to-right" evidence="11">
        <dbReference type="Rhea" id="RHEA:11853"/>
    </physiologicalReaction>
</comment>
<comment type="cofactor">
    <cofactor evidence="2">
        <name>Zn(2+)</name>
        <dbReference type="ChEBI" id="CHEBI:29105"/>
    </cofactor>
</comment>
<keyword evidence="5" id="KW-0808">Transferase</keyword>
<dbReference type="PANTHER" id="PTHR30616">
    <property type="entry name" value="UNCHARACTERIZED PROTEIN YFIH"/>
    <property type="match status" value="1"/>
</dbReference>
<dbReference type="Gene3D" id="3.60.140.10">
    <property type="entry name" value="CNF1/YfiH-like putative cysteine hydrolases"/>
    <property type="match status" value="1"/>
</dbReference>
<comment type="similarity">
    <text evidence="4 12">Belongs to the purine nucleoside phosphorylase YfiH/LACC1 family.</text>
</comment>
<dbReference type="InterPro" id="IPR003730">
    <property type="entry name" value="Cu_polyphenol_OxRdtase"/>
</dbReference>
<gene>
    <name evidence="13" type="ORF">BBD42_28140</name>
</gene>
<keyword evidence="6" id="KW-0479">Metal-binding</keyword>
<dbReference type="AlphaFoldDB" id="A0A1B2DQG8"/>
<protein>
    <recommendedName>
        <fullName evidence="12">Purine nucleoside phosphorylase</fullName>
    </recommendedName>
</protein>
<evidence type="ECO:0000256" key="4">
    <source>
        <dbReference type="ARBA" id="ARBA00007353"/>
    </source>
</evidence>
<comment type="function">
    <text evidence="3">Purine nucleoside enzyme that catalyzes the phosphorolysis of adenosine and inosine nucleosides, yielding D-ribose 1-phosphate and the respective free bases, adenine and hypoxanthine. Also catalyzes the phosphorolysis of S-methyl-5'-thioadenosine into adenine and S-methyl-5-thio-alpha-D-ribose 1-phosphate. Also has adenosine deaminase activity.</text>
</comment>
<dbReference type="Pfam" id="PF02578">
    <property type="entry name" value="Cu-oxidase_4"/>
    <property type="match status" value="1"/>
</dbReference>
<evidence type="ECO:0000256" key="2">
    <source>
        <dbReference type="ARBA" id="ARBA00001947"/>
    </source>
</evidence>
<proteinExistence type="inferred from homology"/>
<dbReference type="PANTHER" id="PTHR30616:SF2">
    <property type="entry name" value="PURINE NUCLEOSIDE PHOSPHORYLASE LACC1"/>
    <property type="match status" value="1"/>
</dbReference>
<keyword evidence="7" id="KW-0378">Hydrolase</keyword>
<name>A0A1B2DQG8_9BACL</name>
<dbReference type="CDD" id="cd16833">
    <property type="entry name" value="YfiH"/>
    <property type="match status" value="1"/>
</dbReference>
<dbReference type="RefSeq" id="WP_099520898.1">
    <property type="nucleotide sequence ID" value="NZ_CP016808.1"/>
</dbReference>
<dbReference type="InterPro" id="IPR038371">
    <property type="entry name" value="Cu_polyphenol_OxRdtase_sf"/>
</dbReference>
<dbReference type="GO" id="GO:0016787">
    <property type="term" value="F:hydrolase activity"/>
    <property type="evidence" value="ECO:0007669"/>
    <property type="project" value="UniProtKB-KW"/>
</dbReference>
<evidence type="ECO:0000256" key="11">
    <source>
        <dbReference type="ARBA" id="ARBA00049893"/>
    </source>
</evidence>
<evidence type="ECO:0000256" key="10">
    <source>
        <dbReference type="ARBA" id="ARBA00048968"/>
    </source>
</evidence>
<evidence type="ECO:0000256" key="6">
    <source>
        <dbReference type="ARBA" id="ARBA00022723"/>
    </source>
</evidence>
<dbReference type="SUPFAM" id="SSF64438">
    <property type="entry name" value="CNF1/YfiH-like putative cysteine hydrolases"/>
    <property type="match status" value="1"/>
</dbReference>
<comment type="catalytic activity">
    <reaction evidence="10">
        <text>adenosine + phosphate = alpha-D-ribose 1-phosphate + adenine</text>
        <dbReference type="Rhea" id="RHEA:27642"/>
        <dbReference type="ChEBI" id="CHEBI:16335"/>
        <dbReference type="ChEBI" id="CHEBI:16708"/>
        <dbReference type="ChEBI" id="CHEBI:43474"/>
        <dbReference type="ChEBI" id="CHEBI:57720"/>
        <dbReference type="EC" id="2.4.2.1"/>
    </reaction>
    <physiologicalReaction direction="left-to-right" evidence="10">
        <dbReference type="Rhea" id="RHEA:27643"/>
    </physiologicalReaction>
</comment>
<accession>A0A1B2DQG8</accession>
<dbReference type="GO" id="GO:0017061">
    <property type="term" value="F:S-methyl-5-thioadenosine phosphorylase activity"/>
    <property type="evidence" value="ECO:0007669"/>
    <property type="project" value="UniProtKB-EC"/>
</dbReference>
<dbReference type="GO" id="GO:0005507">
    <property type="term" value="F:copper ion binding"/>
    <property type="evidence" value="ECO:0007669"/>
    <property type="project" value="TreeGrafter"/>
</dbReference>
<evidence type="ECO:0000256" key="3">
    <source>
        <dbReference type="ARBA" id="ARBA00003215"/>
    </source>
</evidence>
<evidence type="ECO:0000256" key="12">
    <source>
        <dbReference type="RuleBase" id="RU361274"/>
    </source>
</evidence>
<sequence length="284" mass="31015">MEAFKWNHSAKNPSLFLLSNWLDENNQLTAGFTGRDGGVSAAPWATLNMGLHVGDADRDVIRNRQQVADAVGFPFEAWTCAEQVHGADVYKVTEQDAGRGRKSRSDAIADTDALMTDVPGILLASFYADCVPLYFYDPEHQAVALAHAGWKGTVAQIAKATLEAMAAQYGTRADNVRAAIGPAIGGCCYEVDQTVISKVLPLLESFELSGEEARNSLIKLLPNGKAMVDLKEINRQIMIKAGIMPIHIELTQWCTGCRQDLFFSHRMEGGKTGRMASWIGIAKR</sequence>
<evidence type="ECO:0000256" key="7">
    <source>
        <dbReference type="ARBA" id="ARBA00022801"/>
    </source>
</evidence>
<evidence type="ECO:0000313" key="13">
    <source>
        <dbReference type="EMBL" id="ANY69940.1"/>
    </source>
</evidence>
<evidence type="ECO:0000256" key="1">
    <source>
        <dbReference type="ARBA" id="ARBA00000553"/>
    </source>
</evidence>
<evidence type="ECO:0000256" key="5">
    <source>
        <dbReference type="ARBA" id="ARBA00022679"/>
    </source>
</evidence>
<keyword evidence="8" id="KW-0862">Zinc</keyword>
<reference evidence="13" key="1">
    <citation type="submission" date="2016-08" db="EMBL/GenBank/DDBJ databases">
        <title>Complete Genome Seqeunce of Paenibacillus sp. BIHB 4019 from tea rhizoplane.</title>
        <authorList>
            <person name="Thakur R."/>
            <person name="Swarnkar M.K."/>
            <person name="Gulati A."/>
        </authorList>
    </citation>
    <scope>NUCLEOTIDE SEQUENCE [LARGE SCALE GENOMIC DNA]</scope>
    <source>
        <strain evidence="13">BIHB4019</strain>
    </source>
</reference>
<evidence type="ECO:0000256" key="8">
    <source>
        <dbReference type="ARBA" id="ARBA00022833"/>
    </source>
</evidence>
<dbReference type="InterPro" id="IPR011324">
    <property type="entry name" value="Cytotoxic_necrot_fac-like_cat"/>
</dbReference>
<evidence type="ECO:0000256" key="9">
    <source>
        <dbReference type="ARBA" id="ARBA00047989"/>
    </source>
</evidence>
<comment type="catalytic activity">
    <reaction evidence="9">
        <text>adenosine + H2O + H(+) = inosine + NH4(+)</text>
        <dbReference type="Rhea" id="RHEA:24408"/>
        <dbReference type="ChEBI" id="CHEBI:15377"/>
        <dbReference type="ChEBI" id="CHEBI:15378"/>
        <dbReference type="ChEBI" id="CHEBI:16335"/>
        <dbReference type="ChEBI" id="CHEBI:17596"/>
        <dbReference type="ChEBI" id="CHEBI:28938"/>
        <dbReference type="EC" id="3.5.4.4"/>
    </reaction>
    <physiologicalReaction direction="left-to-right" evidence="9">
        <dbReference type="Rhea" id="RHEA:24409"/>
    </physiologicalReaction>
</comment>